<dbReference type="GO" id="GO:0008270">
    <property type="term" value="F:zinc ion binding"/>
    <property type="evidence" value="ECO:0007669"/>
    <property type="project" value="InterPro"/>
</dbReference>
<evidence type="ECO:0000256" key="15">
    <source>
        <dbReference type="PIRSR" id="PIRSR000808-4"/>
    </source>
</evidence>
<keyword evidence="11 16" id="KW-0299">Galactose metabolism</keyword>
<dbReference type="Pfam" id="PF02744">
    <property type="entry name" value="GalP_UDP_tr_C"/>
    <property type="match status" value="1"/>
</dbReference>
<dbReference type="GO" id="GO:0008108">
    <property type="term" value="F:UDP-glucose:hexose-1-phosphate uridylyltransferase activity"/>
    <property type="evidence" value="ECO:0007669"/>
    <property type="project" value="UniProtKB-EC"/>
</dbReference>
<evidence type="ECO:0000256" key="12">
    <source>
        <dbReference type="ARBA" id="ARBA00023277"/>
    </source>
</evidence>
<keyword evidence="12 16" id="KW-0119">Carbohydrate metabolism</keyword>
<comment type="catalytic activity">
    <reaction evidence="1 16">
        <text>alpha-D-galactose 1-phosphate + UDP-alpha-D-glucose = alpha-D-glucose 1-phosphate + UDP-alpha-D-galactose</text>
        <dbReference type="Rhea" id="RHEA:13989"/>
        <dbReference type="ChEBI" id="CHEBI:58336"/>
        <dbReference type="ChEBI" id="CHEBI:58601"/>
        <dbReference type="ChEBI" id="CHEBI:58885"/>
        <dbReference type="ChEBI" id="CHEBI:66914"/>
        <dbReference type="EC" id="2.7.7.12"/>
    </reaction>
</comment>
<comment type="cofactor">
    <cofactor evidence="2">
        <name>Zn(2+)</name>
        <dbReference type="ChEBI" id="CHEBI:29105"/>
    </cofactor>
</comment>
<feature type="binding site" evidence="14">
    <location>
        <begin position="290"/>
        <end position="291"/>
    </location>
    <ligand>
        <name>UDP-alpha-D-glucose</name>
        <dbReference type="ChEBI" id="CHEBI:58885"/>
        <note>ligand shared between dimeric partners</note>
    </ligand>
</feature>
<evidence type="ECO:0000259" key="17">
    <source>
        <dbReference type="Pfam" id="PF01087"/>
    </source>
</evidence>
<feature type="binding site" evidence="15">
    <location>
        <position position="253"/>
    </location>
    <ligand>
        <name>Fe cation</name>
        <dbReference type="ChEBI" id="CHEBI:24875"/>
    </ligand>
</feature>
<accession>A0A8H6C2Q1</accession>
<feature type="binding site" evidence="15">
    <location>
        <position position="154"/>
    </location>
    <ligand>
        <name>Fe cation</name>
        <dbReference type="ChEBI" id="CHEBI:24875"/>
    </ligand>
</feature>
<evidence type="ECO:0000256" key="11">
    <source>
        <dbReference type="ARBA" id="ARBA00023144"/>
    </source>
</evidence>
<dbReference type="InterPro" id="IPR001937">
    <property type="entry name" value="GalP_UDPtransf1"/>
</dbReference>
<dbReference type="InterPro" id="IPR005850">
    <property type="entry name" value="GalP_Utransf_C"/>
</dbReference>
<dbReference type="InterPro" id="IPR019779">
    <property type="entry name" value="GalP_UDPtransf1_His-AS"/>
</dbReference>
<evidence type="ECO:0000256" key="2">
    <source>
        <dbReference type="ARBA" id="ARBA00001947"/>
    </source>
</evidence>
<evidence type="ECO:0000256" key="8">
    <source>
        <dbReference type="ARBA" id="ARBA00022695"/>
    </source>
</evidence>
<feature type="domain" description="Galactose-1-phosphate uridyl transferase C-terminal" evidence="18">
    <location>
        <begin position="155"/>
        <end position="320"/>
    </location>
</feature>
<evidence type="ECO:0000256" key="5">
    <source>
        <dbReference type="ARBA" id="ARBA00012384"/>
    </source>
</evidence>
<dbReference type="PIRSF" id="PIRSF000808">
    <property type="entry name" value="GalT"/>
    <property type="match status" value="1"/>
</dbReference>
<feature type="binding site" description="in other chain" evidence="14">
    <location>
        <position position="297"/>
    </location>
    <ligand>
        <name>UDP-alpha-D-glucose</name>
        <dbReference type="ChEBI" id="CHEBI:58885"/>
        <note>ligand shared between dimeric partners</note>
    </ligand>
</feature>
<evidence type="ECO:0000256" key="10">
    <source>
        <dbReference type="ARBA" id="ARBA00022833"/>
    </source>
</evidence>
<feature type="binding site" evidence="15">
    <location>
        <position position="272"/>
    </location>
    <ligand>
        <name>Fe cation</name>
        <dbReference type="ChEBI" id="CHEBI:24875"/>
    </ligand>
</feature>
<evidence type="ECO:0000256" key="4">
    <source>
        <dbReference type="ARBA" id="ARBA00010951"/>
    </source>
</evidence>
<dbReference type="InterPro" id="IPR005849">
    <property type="entry name" value="GalP_Utransf_N"/>
</dbReference>
<feature type="domain" description="Galactose-1-phosphate uridyl transferase N-terminal" evidence="17">
    <location>
        <begin position="4"/>
        <end position="113"/>
    </location>
</feature>
<comment type="caution">
    <text evidence="19">The sequence shown here is derived from an EMBL/GenBank/DDBJ whole genome shotgun (WGS) entry which is preliminary data.</text>
</comment>
<feature type="binding site" evidence="14">
    <location>
        <begin position="285"/>
        <end position="286"/>
    </location>
    <ligand>
        <name>UDP-alpha-D-glucose</name>
        <dbReference type="ChEBI" id="CHEBI:58885"/>
        <note>ligand shared between dimeric partners</note>
    </ligand>
</feature>
<keyword evidence="9 15" id="KW-0479">Metal-binding</keyword>
<dbReference type="AlphaFoldDB" id="A0A8H6C2Q1"/>
<comment type="similarity">
    <text evidence="4 16">Belongs to the galactose-1-phosphate uridylyltransferase type 1 family.</text>
</comment>
<feature type="binding site" description="in other chain" evidence="14">
    <location>
        <position position="125"/>
    </location>
    <ligand>
        <name>UDP-alpha-D-glucose</name>
        <dbReference type="ChEBI" id="CHEBI:58885"/>
        <note>ligand shared between dimeric partners</note>
    </ligand>
</feature>
<evidence type="ECO:0000256" key="9">
    <source>
        <dbReference type="ARBA" id="ARBA00022723"/>
    </source>
</evidence>
<comment type="pathway">
    <text evidence="3 16">Carbohydrate metabolism; galactose metabolism.</text>
</comment>
<feature type="binding site" evidence="14">
    <location>
        <begin position="29"/>
        <end position="32"/>
    </location>
    <ligand>
        <name>UDP-alpha-D-glucose</name>
        <dbReference type="ChEBI" id="CHEBI:58885"/>
        <note>ligand shared between dimeric partners</note>
    </ligand>
</feature>
<dbReference type="PANTHER" id="PTHR11943:SF1">
    <property type="entry name" value="GALACTOSE-1-PHOSPHATE URIDYLYLTRANSFERASE"/>
    <property type="match status" value="1"/>
</dbReference>
<dbReference type="Pfam" id="PF01087">
    <property type="entry name" value="GalP_UDP_transf"/>
    <property type="match status" value="2"/>
</dbReference>
<evidence type="ECO:0000256" key="7">
    <source>
        <dbReference type="ARBA" id="ARBA00022679"/>
    </source>
</evidence>
<sequence>MTQEFDFTNHSHRRLNLLTNKFVLCSPHRAKRPWQGAKEEIKKSALPEYDPKCYLCPGNIRATGDMNPKYDATYIFPNDYPAVRLDQPEYKEDEQDKQNTLKSRLLQTQGVRGIAPYKYLQIFENKGAAMGCSNPHPHGQAWCLDVIPTEVKDELDNMSEYYKKYNSHLLGDYVELELQEKKRIVAENDSFIVVVPYWALWPFETLLISKTHLKSIQEFNDKQKLDLAAILKILTTKYDNLFNTSFPYSMGIHQAPFKCTHEQNECSWFHMHFYPPLLRSATVKKFCVGFEMLGEPQRDLTSEQAAARLQELNGDVHYMNKPQA</sequence>
<keyword evidence="8 16" id="KW-0548">Nucleotidyltransferase</keyword>
<dbReference type="EC" id="2.7.7.12" evidence="5 16"/>
<evidence type="ECO:0000256" key="14">
    <source>
        <dbReference type="PIRSR" id="PIRSR000808-2"/>
    </source>
</evidence>
<dbReference type="CDD" id="cd00608">
    <property type="entry name" value="GalT"/>
    <property type="match status" value="1"/>
</dbReference>
<evidence type="ECO:0000259" key="18">
    <source>
        <dbReference type="Pfam" id="PF02744"/>
    </source>
</evidence>
<evidence type="ECO:0000256" key="3">
    <source>
        <dbReference type="ARBA" id="ARBA00004947"/>
    </source>
</evidence>
<dbReference type="GO" id="GO:0005737">
    <property type="term" value="C:cytoplasm"/>
    <property type="evidence" value="ECO:0007669"/>
    <property type="project" value="TreeGrafter"/>
</dbReference>
<dbReference type="NCBIfam" id="TIGR00209">
    <property type="entry name" value="galT_1"/>
    <property type="match status" value="2"/>
</dbReference>
<feature type="binding site" description="in other chain" evidence="14">
    <location>
        <begin position="131"/>
        <end position="133"/>
    </location>
    <ligand>
        <name>UDP-alpha-D-glucose</name>
        <dbReference type="ChEBI" id="CHEBI:58885"/>
        <note>ligand shared between dimeric partners</note>
    </ligand>
</feature>
<dbReference type="PROSITE" id="PS00117">
    <property type="entry name" value="GAL_P_UDP_TRANSF_I"/>
    <property type="match status" value="1"/>
</dbReference>
<name>A0A8H6C2Q1_CANAX</name>
<evidence type="ECO:0000313" key="20">
    <source>
        <dbReference type="Proteomes" id="UP000536275"/>
    </source>
</evidence>
<evidence type="ECO:0000313" key="19">
    <source>
        <dbReference type="EMBL" id="KAF6070329.1"/>
    </source>
</evidence>
<dbReference type="UniPathway" id="UPA00214"/>
<evidence type="ECO:0000256" key="1">
    <source>
        <dbReference type="ARBA" id="ARBA00001107"/>
    </source>
</evidence>
<evidence type="ECO:0000256" key="13">
    <source>
        <dbReference type="PIRSR" id="PIRSR000808-1"/>
    </source>
</evidence>
<organism evidence="19 20">
    <name type="scientific">Candida albicans</name>
    <name type="common">Yeast</name>
    <dbReference type="NCBI Taxonomy" id="5476"/>
    <lineage>
        <taxon>Eukaryota</taxon>
        <taxon>Fungi</taxon>
        <taxon>Dikarya</taxon>
        <taxon>Ascomycota</taxon>
        <taxon>Saccharomycotina</taxon>
        <taxon>Pichiomycetes</taxon>
        <taxon>Debaryomycetaceae</taxon>
        <taxon>Candida/Lodderomyces clade</taxon>
        <taxon>Candida</taxon>
    </lineage>
</organism>
<proteinExistence type="inferred from homology"/>
<dbReference type="SUPFAM" id="SSF54197">
    <property type="entry name" value="HIT-like"/>
    <property type="match status" value="2"/>
</dbReference>
<evidence type="ECO:0000256" key="16">
    <source>
        <dbReference type="RuleBase" id="RU000506"/>
    </source>
</evidence>
<dbReference type="GO" id="GO:0033499">
    <property type="term" value="P:galactose catabolic process via UDP-galactose, Leloir pathway"/>
    <property type="evidence" value="ECO:0007669"/>
    <property type="project" value="TreeGrafter"/>
</dbReference>
<feature type="binding site" evidence="15">
    <location>
        <position position="270"/>
    </location>
    <ligand>
        <name>Fe cation</name>
        <dbReference type="ChEBI" id="CHEBI:24875"/>
    </ligand>
</feature>
<dbReference type="Gene3D" id="3.30.428.10">
    <property type="entry name" value="HIT-like"/>
    <property type="match status" value="3"/>
</dbReference>
<protein>
    <recommendedName>
        <fullName evidence="6 16">Galactose-1-phosphate uridylyltransferase</fullName>
        <ecNumber evidence="5 16">2.7.7.12</ecNumber>
    </recommendedName>
</protein>
<dbReference type="Proteomes" id="UP000536275">
    <property type="component" value="Unassembled WGS sequence"/>
</dbReference>
<feature type="active site" description="Tele-UMP-histidine intermediate" evidence="13">
    <location>
        <position position="138"/>
    </location>
</feature>
<keyword evidence="7 16" id="KW-0808">Transferase</keyword>
<dbReference type="PANTHER" id="PTHR11943">
    <property type="entry name" value="GALACTOSE-1-PHOSPHATE URIDYLYLTRANSFERASE"/>
    <property type="match status" value="1"/>
</dbReference>
<keyword evidence="15" id="KW-0408">Iron</keyword>
<reference evidence="19 20" key="1">
    <citation type="submission" date="2020-03" db="EMBL/GenBank/DDBJ databases">
        <title>FDA dAtabase for Regulatory Grade micrObial Sequences (FDA-ARGOS): Supporting development and validation of Infectious Disease Dx tests.</title>
        <authorList>
            <person name="Campos J."/>
            <person name="Goldberg B."/>
            <person name="Tallon L."/>
            <person name="Sadzewicz L."/>
            <person name="Vavikolanu K."/>
            <person name="Mehta A."/>
            <person name="Aluvathingal J."/>
            <person name="Nadendla S."/>
            <person name="Nandy P."/>
            <person name="Geyer C."/>
            <person name="Yan Y."/>
            <person name="Sichtig H."/>
        </authorList>
    </citation>
    <scope>NUCLEOTIDE SEQUENCE [LARGE SCALE GENOMIC DNA]</scope>
    <source>
        <strain evidence="19 20">FDAARGOS_656</strain>
    </source>
</reference>
<feature type="binding site" description="in other chain" evidence="14">
    <location>
        <position position="62"/>
    </location>
    <ligand>
        <name>UDP-alpha-D-glucose</name>
        <dbReference type="ChEBI" id="CHEBI:58885"/>
        <note>ligand shared between dimeric partners</note>
    </ligand>
</feature>
<comment type="cofactor">
    <cofactor evidence="15">
        <name>Fe cation</name>
        <dbReference type="ChEBI" id="CHEBI:24875"/>
    </cofactor>
    <text evidence="15">Binds 1 Fe cation per subunit.</text>
</comment>
<dbReference type="FunFam" id="3.30.428.10:FF:000001">
    <property type="entry name" value="Galactose-1-phosphate uridylyltransferase"/>
    <property type="match status" value="1"/>
</dbReference>
<feature type="binding site" description="in other chain" evidence="14">
    <location>
        <begin position="78"/>
        <end position="79"/>
    </location>
    <ligand>
        <name>UDP-alpha-D-glucose</name>
        <dbReference type="ChEBI" id="CHEBI:58885"/>
        <note>ligand shared between dimeric partners</note>
    </ligand>
</feature>
<dbReference type="EMBL" id="JABWAD010000027">
    <property type="protein sequence ID" value="KAF6070329.1"/>
    <property type="molecule type" value="Genomic_DNA"/>
</dbReference>
<dbReference type="InterPro" id="IPR036265">
    <property type="entry name" value="HIT-like_sf"/>
</dbReference>
<feature type="binding site" description="in other chain" evidence="14">
    <location>
        <position position="140"/>
    </location>
    <ligand>
        <name>UDP-alpha-D-glucose</name>
        <dbReference type="ChEBI" id="CHEBI:58885"/>
        <note>ligand shared between dimeric partners</note>
    </ligand>
</feature>
<gene>
    <name evidence="19" type="ORF">FOB64_002405</name>
</gene>
<feature type="domain" description="Galactose-1-phosphate uridyl transferase N-terminal" evidence="17">
    <location>
        <begin position="116"/>
        <end position="148"/>
    </location>
</feature>
<keyword evidence="10" id="KW-0862">Zinc</keyword>
<evidence type="ECO:0000256" key="6">
    <source>
        <dbReference type="ARBA" id="ARBA00016340"/>
    </source>
</evidence>